<feature type="compositionally biased region" description="Low complexity" evidence="1">
    <location>
        <begin position="350"/>
        <end position="361"/>
    </location>
</feature>
<evidence type="ECO:0000313" key="4">
    <source>
        <dbReference type="Proteomes" id="UP000664859"/>
    </source>
</evidence>
<evidence type="ECO:0000313" key="3">
    <source>
        <dbReference type="EMBL" id="KAG5189789.1"/>
    </source>
</evidence>
<dbReference type="InterPro" id="IPR029058">
    <property type="entry name" value="AB_hydrolase_fold"/>
</dbReference>
<dbReference type="Pfam" id="PF05990">
    <property type="entry name" value="DUF900"/>
    <property type="match status" value="1"/>
</dbReference>
<evidence type="ECO:0000256" key="1">
    <source>
        <dbReference type="SAM" id="MobiDB-lite"/>
    </source>
</evidence>
<comment type="caution">
    <text evidence="3">The sequence shown here is derived from an EMBL/GenBank/DDBJ whole genome shotgun (WGS) entry which is preliminary data.</text>
</comment>
<dbReference type="SUPFAM" id="SSF53474">
    <property type="entry name" value="alpha/beta-Hydrolases"/>
    <property type="match status" value="1"/>
</dbReference>
<feature type="compositionally biased region" description="Gly residues" evidence="1">
    <location>
        <begin position="406"/>
        <end position="418"/>
    </location>
</feature>
<dbReference type="InterPro" id="IPR010297">
    <property type="entry name" value="DUF900_hydrolase"/>
</dbReference>
<reference evidence="3" key="1">
    <citation type="submission" date="2021-02" db="EMBL/GenBank/DDBJ databases">
        <title>First Annotated Genome of the Yellow-green Alga Tribonema minus.</title>
        <authorList>
            <person name="Mahan K.M."/>
        </authorList>
    </citation>
    <scope>NUCLEOTIDE SEQUENCE</scope>
    <source>
        <strain evidence="3">UTEX B ZZ1240</strain>
    </source>
</reference>
<gene>
    <name evidence="3" type="ORF">JKP88DRAFT_286529</name>
</gene>
<feature type="region of interest" description="Disordered" evidence="1">
    <location>
        <begin position="662"/>
        <end position="684"/>
    </location>
</feature>
<keyword evidence="2" id="KW-0812">Transmembrane</keyword>
<evidence type="ECO:0000256" key="2">
    <source>
        <dbReference type="SAM" id="Phobius"/>
    </source>
</evidence>
<dbReference type="EMBL" id="JAFCMP010000045">
    <property type="protein sequence ID" value="KAG5189789.1"/>
    <property type="molecule type" value="Genomic_DNA"/>
</dbReference>
<dbReference type="PANTHER" id="PTHR36513">
    <property type="entry name" value="ABC TRANSMEMBRANE TYPE-1 DOMAIN-CONTAINING PROTEIN"/>
    <property type="match status" value="1"/>
</dbReference>
<feature type="region of interest" description="Disordered" evidence="1">
    <location>
        <begin position="575"/>
        <end position="608"/>
    </location>
</feature>
<proteinExistence type="predicted"/>
<dbReference type="Gene3D" id="3.40.50.1820">
    <property type="entry name" value="alpha/beta hydrolase"/>
    <property type="match status" value="1"/>
</dbReference>
<organism evidence="3 4">
    <name type="scientific">Tribonema minus</name>
    <dbReference type="NCBI Taxonomy" id="303371"/>
    <lineage>
        <taxon>Eukaryota</taxon>
        <taxon>Sar</taxon>
        <taxon>Stramenopiles</taxon>
        <taxon>Ochrophyta</taxon>
        <taxon>PX clade</taxon>
        <taxon>Xanthophyceae</taxon>
        <taxon>Tribonematales</taxon>
        <taxon>Tribonemataceae</taxon>
        <taxon>Tribonema</taxon>
    </lineage>
</organism>
<dbReference type="PANTHER" id="PTHR36513:SF1">
    <property type="entry name" value="TRANSMEMBRANE PROTEIN"/>
    <property type="match status" value="1"/>
</dbReference>
<dbReference type="AlphaFoldDB" id="A0A836CLH6"/>
<protein>
    <submittedName>
        <fullName evidence="3">Uncharacterized protein</fullName>
    </submittedName>
</protein>
<feature type="compositionally biased region" description="Low complexity" evidence="1">
    <location>
        <begin position="668"/>
        <end position="684"/>
    </location>
</feature>
<keyword evidence="2" id="KW-1133">Transmembrane helix</keyword>
<dbReference type="Proteomes" id="UP000664859">
    <property type="component" value="Unassembled WGS sequence"/>
</dbReference>
<accession>A0A836CLH6</accession>
<feature type="transmembrane region" description="Helical" evidence="2">
    <location>
        <begin position="50"/>
        <end position="67"/>
    </location>
</feature>
<keyword evidence="4" id="KW-1185">Reference proteome</keyword>
<sequence length="805" mass="87619">MPAVTEETPGRIQGVSWNPDVTFNVMRRLKGTYRKDEFWKKIENSDAGQVAAVLLGIVAVVVVRWLINTITLIMIWFYLAWMVMFIDSGDFFGMFLSNDELTQRQQQARKIVLYTATALSIATVVGHVFRHSWYPRAVRDHKLGASWFGLRATTDGGQNEIAYLSRPRRLLRLIPMHVLRLLKMRESGLWRRVAYVGGLDPEGRPHGAGQWSEAGSYGENLEGWWHHGRPTAPFRSLESHTGYAFHAMRIAVASNRQEAEGFDGMAFWPKHRSEGIAYTMFSVECSVSGMFFRHLPMINAVVYPPRGVKVNGALWCVWTLTSPIDAIVRRKDAGKDMLSSTGITGGISVGPARAARDPGAAQINSKEASRGDDAPNSNGNDKINGDSGDAVNKGLREDIGPRTGDDGNGGGADDGSNGGRGMFGGSAGLYGTDAALHAGLREITEINVANIRAAQLSRIRIAHIMPVQAEALIFVHGFSTSTALGTKAFAQLLTLGDFPPHLLPFVFSWPGGQIVTYTAARDIAQSERTQQDFARLIKDISDAGIEKVSIITHSMGVRVLCAACGLFEGTVRRLEDETPQEAAGSPRDSDATIEYMGGAPRTGAAAERPTLQLRTVTMLNPDFEEVKFTRPGGTYDILRRYCKVSRLEAGKLGASVVPTSIQQRAPQGGSTVSGSTTGSGVRSSTAQLRHVNVALMARAAMGGLRSTSRVDLIAKKGTGEMDVLEPDGGYVTSITGAHGNECGGGLEYDEEEEEEDGSWLDLDVIDTTWLENNVHDIRHSFFNLNPTIVDDLRELVVAPNFVKNP</sequence>
<feature type="transmembrane region" description="Helical" evidence="2">
    <location>
        <begin position="73"/>
        <end position="96"/>
    </location>
</feature>
<feature type="compositionally biased region" description="Basic and acidic residues" evidence="1">
    <location>
        <begin position="394"/>
        <end position="405"/>
    </location>
</feature>
<feature type="region of interest" description="Disordered" evidence="1">
    <location>
        <begin position="347"/>
        <end position="418"/>
    </location>
</feature>
<feature type="transmembrane region" description="Helical" evidence="2">
    <location>
        <begin position="111"/>
        <end position="129"/>
    </location>
</feature>
<keyword evidence="2" id="KW-0472">Membrane</keyword>
<dbReference type="OrthoDB" id="10251508at2759"/>
<name>A0A836CLH6_9STRA</name>